<dbReference type="EMBL" id="GBRH01171258">
    <property type="protein sequence ID" value="JAE26638.1"/>
    <property type="molecule type" value="Transcribed_RNA"/>
</dbReference>
<name>A0A0A9H1A9_ARUDO</name>
<accession>A0A0A9H1A9</accession>
<proteinExistence type="predicted"/>
<organism evidence="1">
    <name type="scientific">Arundo donax</name>
    <name type="common">Giant reed</name>
    <name type="synonym">Donax arundinaceus</name>
    <dbReference type="NCBI Taxonomy" id="35708"/>
    <lineage>
        <taxon>Eukaryota</taxon>
        <taxon>Viridiplantae</taxon>
        <taxon>Streptophyta</taxon>
        <taxon>Embryophyta</taxon>
        <taxon>Tracheophyta</taxon>
        <taxon>Spermatophyta</taxon>
        <taxon>Magnoliopsida</taxon>
        <taxon>Liliopsida</taxon>
        <taxon>Poales</taxon>
        <taxon>Poaceae</taxon>
        <taxon>PACMAD clade</taxon>
        <taxon>Arundinoideae</taxon>
        <taxon>Arundineae</taxon>
        <taxon>Arundo</taxon>
    </lineage>
</organism>
<reference evidence="1" key="1">
    <citation type="submission" date="2014-09" db="EMBL/GenBank/DDBJ databases">
        <authorList>
            <person name="Magalhaes I.L.F."/>
            <person name="Oliveira U."/>
            <person name="Santos F.R."/>
            <person name="Vidigal T.H.D.A."/>
            <person name="Brescovit A.D."/>
            <person name="Santos A.J."/>
        </authorList>
    </citation>
    <scope>NUCLEOTIDE SEQUENCE</scope>
    <source>
        <tissue evidence="1">Shoot tissue taken approximately 20 cm above the soil surface</tissue>
    </source>
</reference>
<protein>
    <submittedName>
        <fullName evidence="1">Uncharacterized protein</fullName>
    </submittedName>
</protein>
<dbReference type="AlphaFoldDB" id="A0A0A9H1A9"/>
<evidence type="ECO:0000313" key="1">
    <source>
        <dbReference type="EMBL" id="JAE26638.1"/>
    </source>
</evidence>
<sequence>MNLKEVFGHWYNILLLNNNERFPSCCLPYVKVLLLALSLNIDIKNPPSASPRLYV</sequence>
<reference evidence="1" key="2">
    <citation type="journal article" date="2015" name="Data Brief">
        <title>Shoot transcriptome of the giant reed, Arundo donax.</title>
        <authorList>
            <person name="Barrero R.A."/>
            <person name="Guerrero F.D."/>
            <person name="Moolhuijzen P."/>
            <person name="Goolsby J.A."/>
            <person name="Tidwell J."/>
            <person name="Bellgard S.E."/>
            <person name="Bellgard M.I."/>
        </authorList>
    </citation>
    <scope>NUCLEOTIDE SEQUENCE</scope>
    <source>
        <tissue evidence="1">Shoot tissue taken approximately 20 cm above the soil surface</tissue>
    </source>
</reference>